<dbReference type="InterPro" id="IPR015797">
    <property type="entry name" value="NUDIX_hydrolase-like_dom_sf"/>
</dbReference>
<dbReference type="CDD" id="cd02883">
    <property type="entry name" value="NUDIX_Hydrolase"/>
    <property type="match status" value="1"/>
</dbReference>
<keyword evidence="1" id="KW-0378">Hydrolase</keyword>
<evidence type="ECO:0000313" key="3">
    <source>
        <dbReference type="EMBL" id="PJA13031.1"/>
    </source>
</evidence>
<dbReference type="AlphaFoldDB" id="A0A2M7W1F8"/>
<dbReference type="PANTHER" id="PTHR43736:SF1">
    <property type="entry name" value="DIHYDRONEOPTERIN TRIPHOSPHATE DIPHOSPHATASE"/>
    <property type="match status" value="1"/>
</dbReference>
<evidence type="ECO:0000259" key="2">
    <source>
        <dbReference type="PROSITE" id="PS51462"/>
    </source>
</evidence>
<protein>
    <recommendedName>
        <fullName evidence="2">Nudix hydrolase domain-containing protein</fullName>
    </recommendedName>
</protein>
<dbReference type="InterPro" id="IPR000086">
    <property type="entry name" value="NUDIX_hydrolase_dom"/>
</dbReference>
<reference evidence="4" key="1">
    <citation type="submission" date="2017-09" db="EMBL/GenBank/DDBJ databases">
        <title>Depth-based differentiation of microbial function through sediment-hosted aquifers and enrichment of novel symbionts in the deep terrestrial subsurface.</title>
        <authorList>
            <person name="Probst A.J."/>
            <person name="Ladd B."/>
            <person name="Jarett J.K."/>
            <person name="Geller-Mcgrath D.E."/>
            <person name="Sieber C.M.K."/>
            <person name="Emerson J.B."/>
            <person name="Anantharaman K."/>
            <person name="Thomas B.C."/>
            <person name="Malmstrom R."/>
            <person name="Stieglmeier M."/>
            <person name="Klingl A."/>
            <person name="Woyke T."/>
            <person name="Ryan C.M."/>
            <person name="Banfield J.F."/>
        </authorList>
    </citation>
    <scope>NUCLEOTIDE SEQUENCE [LARGE SCALE GENOMIC DNA]</scope>
</reference>
<dbReference type="Proteomes" id="UP000228952">
    <property type="component" value="Unassembled WGS sequence"/>
</dbReference>
<dbReference type="GO" id="GO:0016787">
    <property type="term" value="F:hydrolase activity"/>
    <property type="evidence" value="ECO:0007669"/>
    <property type="project" value="UniProtKB-KW"/>
</dbReference>
<gene>
    <name evidence="3" type="ORF">COX64_03740</name>
</gene>
<dbReference type="PROSITE" id="PS00893">
    <property type="entry name" value="NUDIX_BOX"/>
    <property type="match status" value="1"/>
</dbReference>
<feature type="domain" description="Nudix hydrolase" evidence="2">
    <location>
        <begin position="18"/>
        <end position="148"/>
    </location>
</feature>
<sequence length="158" mass="17816">MRAGIRLRGSMSKSDGKRIIVGVNALIIDGATHRLFCIKRADTDSFFPGMYALPGGGINKGEQISEAIKREFLEETGYLFEHPTDVKLEATVDLGKIVLQVLVVEGTLGDKVTDKVDSDIAEVGWVSFDLFFRSLREHHYPESEIQKFRLYLRNKLQK</sequence>
<proteinExistence type="predicted"/>
<dbReference type="InterPro" id="IPR020084">
    <property type="entry name" value="NUDIX_hydrolase_CS"/>
</dbReference>
<name>A0A2M7W1F8_9BACT</name>
<accession>A0A2M7W1F8</accession>
<evidence type="ECO:0000256" key="1">
    <source>
        <dbReference type="ARBA" id="ARBA00022801"/>
    </source>
</evidence>
<dbReference type="Gene3D" id="3.90.79.10">
    <property type="entry name" value="Nucleoside Triphosphate Pyrophosphohydrolase"/>
    <property type="match status" value="1"/>
</dbReference>
<evidence type="ECO:0000313" key="4">
    <source>
        <dbReference type="Proteomes" id="UP000228952"/>
    </source>
</evidence>
<dbReference type="PANTHER" id="PTHR43736">
    <property type="entry name" value="ADP-RIBOSE PYROPHOSPHATASE"/>
    <property type="match status" value="1"/>
</dbReference>
<comment type="caution">
    <text evidence="3">The sequence shown here is derived from an EMBL/GenBank/DDBJ whole genome shotgun (WGS) entry which is preliminary data.</text>
</comment>
<dbReference type="Pfam" id="PF00293">
    <property type="entry name" value="NUDIX"/>
    <property type="match status" value="1"/>
</dbReference>
<organism evidence="3 4">
    <name type="scientific">Candidatus Dojkabacteria bacterium CG_4_10_14_0_2_um_filter_Dojkabacteria_WS6_41_15</name>
    <dbReference type="NCBI Taxonomy" id="2014249"/>
    <lineage>
        <taxon>Bacteria</taxon>
        <taxon>Candidatus Dojkabacteria</taxon>
    </lineage>
</organism>
<dbReference type="EMBL" id="PFQB01000098">
    <property type="protein sequence ID" value="PJA13031.1"/>
    <property type="molecule type" value="Genomic_DNA"/>
</dbReference>
<dbReference type="PROSITE" id="PS51462">
    <property type="entry name" value="NUDIX"/>
    <property type="match status" value="1"/>
</dbReference>
<dbReference type="SUPFAM" id="SSF55811">
    <property type="entry name" value="Nudix"/>
    <property type="match status" value="1"/>
</dbReference>